<proteinExistence type="predicted"/>
<protein>
    <submittedName>
        <fullName evidence="1">Uncharacterized protein</fullName>
    </submittedName>
</protein>
<accession>A0A5B0SCD6</accession>
<gene>
    <name evidence="1" type="ORF">PGTUg99_009536</name>
</gene>
<organism evidence="1 2">
    <name type="scientific">Puccinia graminis f. sp. tritici</name>
    <dbReference type="NCBI Taxonomy" id="56615"/>
    <lineage>
        <taxon>Eukaryota</taxon>
        <taxon>Fungi</taxon>
        <taxon>Dikarya</taxon>
        <taxon>Basidiomycota</taxon>
        <taxon>Pucciniomycotina</taxon>
        <taxon>Pucciniomycetes</taxon>
        <taxon>Pucciniales</taxon>
        <taxon>Pucciniaceae</taxon>
        <taxon>Puccinia</taxon>
    </lineage>
</organism>
<evidence type="ECO:0000313" key="2">
    <source>
        <dbReference type="Proteomes" id="UP000325313"/>
    </source>
</evidence>
<comment type="caution">
    <text evidence="1">The sequence shown here is derived from an EMBL/GenBank/DDBJ whole genome shotgun (WGS) entry which is preliminary data.</text>
</comment>
<dbReference type="Proteomes" id="UP000325313">
    <property type="component" value="Unassembled WGS sequence"/>
</dbReference>
<dbReference type="AlphaFoldDB" id="A0A5B0SCD6"/>
<evidence type="ECO:0000313" key="1">
    <source>
        <dbReference type="EMBL" id="KAA1134873.1"/>
    </source>
</evidence>
<name>A0A5B0SCD6_PUCGR</name>
<sequence length="74" mass="8370">MFKQLTARAIPRVTLVRLSLGVSAYYGEINLRILVIINRERKGEDGMSACIYLMGAYSNVHQVFGRYSGFHIFG</sequence>
<reference evidence="1 2" key="1">
    <citation type="submission" date="2019-05" db="EMBL/GenBank/DDBJ databases">
        <title>Emergence of the Ug99 lineage of the wheat stem rust pathogen through somatic hybridization.</title>
        <authorList>
            <person name="Li F."/>
            <person name="Upadhyaya N.M."/>
            <person name="Sperschneider J."/>
            <person name="Matny O."/>
            <person name="Nguyen-Phuc H."/>
            <person name="Mago R."/>
            <person name="Raley C."/>
            <person name="Miller M.E."/>
            <person name="Silverstein K.A.T."/>
            <person name="Henningsen E."/>
            <person name="Hirsch C.D."/>
            <person name="Visser B."/>
            <person name="Pretorius Z.A."/>
            <person name="Steffenson B.J."/>
            <person name="Schwessinger B."/>
            <person name="Dodds P.N."/>
            <person name="Figueroa M."/>
        </authorList>
    </citation>
    <scope>NUCLEOTIDE SEQUENCE [LARGE SCALE GENOMIC DNA]</scope>
    <source>
        <strain evidence="1 2">Ug99</strain>
    </source>
</reference>
<dbReference type="EMBL" id="VDEP01000044">
    <property type="protein sequence ID" value="KAA1134873.1"/>
    <property type="molecule type" value="Genomic_DNA"/>
</dbReference>